<reference evidence="1" key="1">
    <citation type="submission" date="2019-07" db="EMBL/GenBank/DDBJ databases">
        <authorList>
            <person name="Ashton P.M."/>
            <person name="Dallman T."/>
            <person name="Nair S."/>
            <person name="De Pinna E."/>
            <person name="Peters T."/>
            <person name="Grant K."/>
        </authorList>
    </citation>
    <scope>NUCLEOTIDE SEQUENCE [LARGE SCALE GENOMIC DNA]</scope>
    <source>
        <strain evidence="1">674345</strain>
    </source>
</reference>
<keyword evidence="1" id="KW-0449">Lipoprotein</keyword>
<name>A0A5Y2SEB0_SALHO</name>
<gene>
    <name evidence="1" type="primary">exc2</name>
    <name evidence="1" type="ORF">FNH47_12540</name>
</gene>
<organism evidence="1">
    <name type="scientific">Salmonella houtenae</name>
    <dbReference type="NCBI Taxonomy" id="59205"/>
    <lineage>
        <taxon>Bacteria</taxon>
        <taxon>Pseudomonadati</taxon>
        <taxon>Pseudomonadota</taxon>
        <taxon>Gammaproteobacteria</taxon>
        <taxon>Enterobacterales</taxon>
        <taxon>Enterobacteriaceae</taxon>
        <taxon>Salmonella</taxon>
    </lineage>
</organism>
<dbReference type="AlphaFoldDB" id="A0A5Y2SEB0"/>
<dbReference type="EMBL" id="AAILSW010000024">
    <property type="protein sequence ID" value="ECF6074861.1"/>
    <property type="molecule type" value="Genomic_DNA"/>
</dbReference>
<dbReference type="NCBIfam" id="NF033828">
    <property type="entry name" value="entry_exc2_fam"/>
    <property type="match status" value="1"/>
</dbReference>
<comment type="caution">
    <text evidence="1">The sequence shown here is derived from an EMBL/GenBank/DDBJ whole genome shotgun (WGS) entry which is preliminary data.</text>
</comment>
<sequence length="127" mass="14361">MAATLMVTACSPKTSAERHARQYVYAADDGFNPNFYVKKADSIRMMVPFFRQFHDEGVKDRVAGMSREEAQHRAGQFRREEFLKSIQSEEKFAGRTYTDSRTPSPKELKAMGDAISSAYMDGYGGIE</sequence>
<protein>
    <submittedName>
        <fullName evidence="1">Exc2 family lipoprotein</fullName>
    </submittedName>
</protein>
<proteinExistence type="predicted"/>
<evidence type="ECO:0000313" key="1">
    <source>
        <dbReference type="EMBL" id="ECF6074861.1"/>
    </source>
</evidence>
<dbReference type="Proteomes" id="UP000839836">
    <property type="component" value="Unassembled WGS sequence"/>
</dbReference>
<accession>A0A5Y2SEB0</accession>